<dbReference type="EMBL" id="JALNTZ010000004">
    <property type="protein sequence ID" value="KAJ3656022.1"/>
    <property type="molecule type" value="Genomic_DNA"/>
</dbReference>
<protein>
    <submittedName>
        <fullName evidence="2">Uncharacterized protein</fullName>
    </submittedName>
</protein>
<accession>A0AA38ILP0</accession>
<name>A0AA38ILP0_9CUCU</name>
<feature type="compositionally biased region" description="Polar residues" evidence="1">
    <location>
        <begin position="1"/>
        <end position="11"/>
    </location>
</feature>
<evidence type="ECO:0000256" key="1">
    <source>
        <dbReference type="SAM" id="MobiDB-lite"/>
    </source>
</evidence>
<sequence length="98" mass="11389">MSRRPQPQNSMARRHREKGCNREGWMVEQEPHVRHPDGTLYKPDLVIFQSTSRGSSWGTGQLGGWAYYDGHLEKRDAQIVLNKVCMYFPIPEFTRADP</sequence>
<evidence type="ECO:0000313" key="2">
    <source>
        <dbReference type="EMBL" id="KAJ3656022.1"/>
    </source>
</evidence>
<comment type="caution">
    <text evidence="2">The sequence shown here is derived from an EMBL/GenBank/DDBJ whole genome shotgun (WGS) entry which is preliminary data.</text>
</comment>
<gene>
    <name evidence="2" type="ORF">Zmor_015127</name>
</gene>
<reference evidence="2" key="1">
    <citation type="journal article" date="2023" name="G3 (Bethesda)">
        <title>Whole genome assemblies of Zophobas morio and Tenebrio molitor.</title>
        <authorList>
            <person name="Kaur S."/>
            <person name="Stinson S.A."/>
            <person name="diCenzo G.C."/>
        </authorList>
    </citation>
    <scope>NUCLEOTIDE SEQUENCE</scope>
    <source>
        <strain evidence="2">QUZm001</strain>
    </source>
</reference>
<keyword evidence="3" id="KW-1185">Reference proteome</keyword>
<organism evidence="2 3">
    <name type="scientific">Zophobas morio</name>
    <dbReference type="NCBI Taxonomy" id="2755281"/>
    <lineage>
        <taxon>Eukaryota</taxon>
        <taxon>Metazoa</taxon>
        <taxon>Ecdysozoa</taxon>
        <taxon>Arthropoda</taxon>
        <taxon>Hexapoda</taxon>
        <taxon>Insecta</taxon>
        <taxon>Pterygota</taxon>
        <taxon>Neoptera</taxon>
        <taxon>Endopterygota</taxon>
        <taxon>Coleoptera</taxon>
        <taxon>Polyphaga</taxon>
        <taxon>Cucujiformia</taxon>
        <taxon>Tenebrionidae</taxon>
        <taxon>Zophobas</taxon>
    </lineage>
</organism>
<evidence type="ECO:0000313" key="3">
    <source>
        <dbReference type="Proteomes" id="UP001168821"/>
    </source>
</evidence>
<proteinExistence type="predicted"/>
<dbReference type="Proteomes" id="UP001168821">
    <property type="component" value="Unassembled WGS sequence"/>
</dbReference>
<dbReference type="AlphaFoldDB" id="A0AA38ILP0"/>
<feature type="region of interest" description="Disordered" evidence="1">
    <location>
        <begin position="1"/>
        <end position="31"/>
    </location>
</feature>